<evidence type="ECO:0000256" key="6">
    <source>
        <dbReference type="ARBA" id="ARBA00035197"/>
    </source>
</evidence>
<dbReference type="SUPFAM" id="SSF53137">
    <property type="entry name" value="Translational machinery components"/>
    <property type="match status" value="1"/>
</dbReference>
<comment type="subunit">
    <text evidence="7">Part of the 50S ribosomal subunit; part of the 5S rRNA/L5/L18/L25 subcomplex. Contacts the 5S and 23S rRNAs.</text>
</comment>
<accession>A0A326U8Y5</accession>
<dbReference type="GO" id="GO:0008097">
    <property type="term" value="F:5S rRNA binding"/>
    <property type="evidence" value="ECO:0007669"/>
    <property type="project" value="TreeGrafter"/>
</dbReference>
<evidence type="ECO:0000256" key="7">
    <source>
        <dbReference type="HAMAP-Rule" id="MF_01337"/>
    </source>
</evidence>
<dbReference type="HAMAP" id="MF_01337_B">
    <property type="entry name" value="Ribosomal_uL18_B"/>
    <property type="match status" value="1"/>
</dbReference>
<sequence length="191" mass="20753">MIKKFHANQARLRRHQRMRRHLQGTTARPRLNVFRSGKHIYAQLIDDTTGHTLVSASTIEESLRGFQPEPAAPAAQPEVAQQEEIVAVEEVAAEAATSKKAAKKAAKGKQQPAAPTALPAAQKKPKRTPVEMLAPIASNRKVALAREVGKLLAQRAQEKGVKQVVFDRGGYAYHGRVAALAEGAREAGLDF</sequence>
<dbReference type="AlphaFoldDB" id="A0A326U8Y5"/>
<feature type="compositionally biased region" description="Low complexity" evidence="8">
    <location>
        <begin position="108"/>
        <end position="122"/>
    </location>
</feature>
<dbReference type="PANTHER" id="PTHR12899">
    <property type="entry name" value="39S RIBOSOMAL PROTEIN L18, MITOCHONDRIAL"/>
    <property type="match status" value="1"/>
</dbReference>
<keyword evidence="5 7" id="KW-0687">Ribonucleoprotein</keyword>
<evidence type="ECO:0000313" key="9">
    <source>
        <dbReference type="EMBL" id="PZW23287.1"/>
    </source>
</evidence>
<keyword evidence="10" id="KW-1185">Reference proteome</keyword>
<dbReference type="Pfam" id="PF00861">
    <property type="entry name" value="Ribosomal_L18p"/>
    <property type="match status" value="2"/>
</dbReference>
<proteinExistence type="inferred from homology"/>
<organism evidence="9 10">
    <name type="scientific">Thermosporothrix hazakensis</name>
    <dbReference type="NCBI Taxonomy" id="644383"/>
    <lineage>
        <taxon>Bacteria</taxon>
        <taxon>Bacillati</taxon>
        <taxon>Chloroflexota</taxon>
        <taxon>Ktedonobacteria</taxon>
        <taxon>Ktedonobacterales</taxon>
        <taxon>Thermosporotrichaceae</taxon>
        <taxon>Thermosporothrix</taxon>
    </lineage>
</organism>
<dbReference type="InterPro" id="IPR005484">
    <property type="entry name" value="Ribosomal_uL18_bac/plant/anim"/>
</dbReference>
<dbReference type="Gene3D" id="3.30.420.100">
    <property type="match status" value="1"/>
</dbReference>
<reference evidence="9 10" key="1">
    <citation type="submission" date="2018-06" db="EMBL/GenBank/DDBJ databases">
        <title>Genomic Encyclopedia of Archaeal and Bacterial Type Strains, Phase II (KMG-II): from individual species to whole genera.</title>
        <authorList>
            <person name="Goeker M."/>
        </authorList>
    </citation>
    <scope>NUCLEOTIDE SEQUENCE [LARGE SCALE GENOMIC DNA]</scope>
    <source>
        <strain evidence="9 10">ATCC BAA-1881</strain>
    </source>
</reference>
<evidence type="ECO:0000256" key="4">
    <source>
        <dbReference type="ARBA" id="ARBA00022980"/>
    </source>
</evidence>
<keyword evidence="4 7" id="KW-0689">Ribosomal protein</keyword>
<dbReference type="InterPro" id="IPR057268">
    <property type="entry name" value="Ribosomal_L18"/>
</dbReference>
<gene>
    <name evidence="7" type="primary">rplR</name>
    <name evidence="9" type="ORF">EI42_05085</name>
</gene>
<dbReference type="GO" id="GO:0006412">
    <property type="term" value="P:translation"/>
    <property type="evidence" value="ECO:0007669"/>
    <property type="project" value="UniProtKB-UniRule"/>
</dbReference>
<evidence type="ECO:0000256" key="3">
    <source>
        <dbReference type="ARBA" id="ARBA00022884"/>
    </source>
</evidence>
<dbReference type="Proteomes" id="UP000248806">
    <property type="component" value="Unassembled WGS sequence"/>
</dbReference>
<keyword evidence="3 7" id="KW-0694">RNA-binding</keyword>
<comment type="caution">
    <text evidence="9">The sequence shown here is derived from an EMBL/GenBank/DDBJ whole genome shotgun (WGS) entry which is preliminary data.</text>
</comment>
<name>A0A326U8Y5_THEHA</name>
<comment type="similarity">
    <text evidence="1 7">Belongs to the universal ribosomal protein uL18 family.</text>
</comment>
<dbReference type="EMBL" id="QKUF01000027">
    <property type="protein sequence ID" value="PZW23287.1"/>
    <property type="molecule type" value="Genomic_DNA"/>
</dbReference>
<protein>
    <recommendedName>
        <fullName evidence="6 7">Large ribosomal subunit protein uL18</fullName>
    </recommendedName>
</protein>
<evidence type="ECO:0000256" key="1">
    <source>
        <dbReference type="ARBA" id="ARBA00007116"/>
    </source>
</evidence>
<evidence type="ECO:0000256" key="2">
    <source>
        <dbReference type="ARBA" id="ARBA00022730"/>
    </source>
</evidence>
<dbReference type="GO" id="GO:0003735">
    <property type="term" value="F:structural constituent of ribosome"/>
    <property type="evidence" value="ECO:0007669"/>
    <property type="project" value="InterPro"/>
</dbReference>
<evidence type="ECO:0000256" key="5">
    <source>
        <dbReference type="ARBA" id="ARBA00023274"/>
    </source>
</evidence>
<dbReference type="PANTHER" id="PTHR12899:SF3">
    <property type="entry name" value="LARGE RIBOSOMAL SUBUNIT PROTEIN UL18M"/>
    <property type="match status" value="1"/>
</dbReference>
<feature type="region of interest" description="Disordered" evidence="8">
    <location>
        <begin position="97"/>
        <end position="127"/>
    </location>
</feature>
<dbReference type="CDD" id="cd00432">
    <property type="entry name" value="Ribosomal_L18_L5e"/>
    <property type="match status" value="1"/>
</dbReference>
<comment type="function">
    <text evidence="7">This is one of the proteins that bind and probably mediate the attachment of the 5S RNA into the large ribosomal subunit, where it forms part of the central protuberance.</text>
</comment>
<dbReference type="InterPro" id="IPR004389">
    <property type="entry name" value="Ribosomal_uL18_bac-type"/>
</dbReference>
<evidence type="ECO:0000256" key="8">
    <source>
        <dbReference type="SAM" id="MobiDB-lite"/>
    </source>
</evidence>
<dbReference type="GO" id="GO:0022625">
    <property type="term" value="C:cytosolic large ribosomal subunit"/>
    <property type="evidence" value="ECO:0007669"/>
    <property type="project" value="TreeGrafter"/>
</dbReference>
<evidence type="ECO:0000313" key="10">
    <source>
        <dbReference type="Proteomes" id="UP000248806"/>
    </source>
</evidence>
<keyword evidence="2 7" id="KW-0699">rRNA-binding</keyword>